<protein>
    <recommendedName>
        <fullName evidence="5">Alpha/beta hydrolase</fullName>
    </recommendedName>
</protein>
<dbReference type="EMBL" id="CP025084">
    <property type="protein sequence ID" value="AUH05517.1"/>
    <property type="molecule type" value="Genomic_DNA"/>
</dbReference>
<dbReference type="Gene3D" id="3.40.50.1820">
    <property type="entry name" value="alpha/beta hydrolase"/>
    <property type="match status" value="1"/>
</dbReference>
<dbReference type="EMBL" id="CP025085">
    <property type="protein sequence ID" value="AUH01197.1"/>
    <property type="molecule type" value="Genomic_DNA"/>
</dbReference>
<dbReference type="InterPro" id="IPR029058">
    <property type="entry name" value="AB_hydrolase_fold"/>
</dbReference>
<dbReference type="STRING" id="104623.Ser39006_02268"/>
<proteinExistence type="predicted"/>
<reference evidence="2" key="4">
    <citation type="submission" date="2017-11" db="EMBL/GenBank/DDBJ databases">
        <title>Complete genome sequence of Serratia sp. ATCC 39006.</title>
        <authorList>
            <person name="Hampton H.G."/>
            <person name="Jackson S.A."/>
            <person name="Jauregui R."/>
            <person name="Poulter G.T.M."/>
            <person name="Salmond G.P.C."/>
            <person name="Fineran P.C."/>
        </authorList>
    </citation>
    <scope>NUCLEOTIDE SEQUENCE</scope>
    <source>
        <strain evidence="2">ATCC 39006</strain>
    </source>
</reference>
<reference evidence="2" key="2">
    <citation type="submission" date="2013-09" db="EMBL/GenBank/DDBJ databases">
        <authorList>
            <person name="Wang G."/>
            <person name="Yang Y."/>
            <person name="Su Y."/>
        </authorList>
    </citation>
    <scope>NUCLEOTIDE SEQUENCE</scope>
    <source>
        <strain evidence="2">ATCC 39006</strain>
    </source>
</reference>
<evidence type="ECO:0000313" key="4">
    <source>
        <dbReference type="Proteomes" id="UP000233778"/>
    </source>
</evidence>
<accession>A0A2I5TLS8</accession>
<organism evidence="2 3">
    <name type="scientific">Serratia sp. (strain ATCC 39006)</name>
    <name type="common">Prodigiosinella confusarubida</name>
    <dbReference type="NCBI Taxonomy" id="104623"/>
    <lineage>
        <taxon>Bacteria</taxon>
        <taxon>Pseudomonadati</taxon>
        <taxon>Pseudomonadota</taxon>
        <taxon>Gammaproteobacteria</taxon>
        <taxon>Enterobacterales</taxon>
        <taxon>Pectobacteriaceae</taxon>
        <taxon>Prodigiosinella</taxon>
    </lineage>
</organism>
<evidence type="ECO:0008006" key="5">
    <source>
        <dbReference type="Google" id="ProtNLM"/>
    </source>
</evidence>
<gene>
    <name evidence="1" type="ORF">CWC46_16075</name>
    <name evidence="2" type="ORF">Ser39006_016075</name>
</gene>
<sequence length="357" mass="40860">MVLDELKNFVLLHSKVLGVYDETRNLLSRIDHLGDDLHSSWSRTFFEAALACEKKGECVKACALYNLSRFPYAETELQQACYEHCLRLFKHLYIDKGIVTRVSLSDDKQICYIRKKKSNNVIIISGGIISLKEQWVNIINLFDKFDFTIVLAEMPGVGENKLPYGDKSFSMYSDILDYLGSEQGTCHCHIIGLSFSGFIAYKNSIIDSRISGLTMVGTPFDTLYHDADVYNKLPYVTRLVIEHNIINTIPKVTDAAQVFNYLDSTFTIDASEVNNNVKLYYVQSLMDEVIPNVEAGFIKKISRHHNILSLRDVHGSPHYNKTVKVYILWSILDSFRISPLFRLVTKCGIRILRFLKK</sequence>
<reference evidence="1 4" key="3">
    <citation type="submission" date="2017-11" db="EMBL/GenBank/DDBJ databases">
        <title>Complete genome sequence of Serratia sp. ATCC 39006 LacA.</title>
        <authorList>
            <person name="Hampton H.G."/>
            <person name="Jackson S.A."/>
            <person name="Jauregui R."/>
            <person name="Poulter G.T.M."/>
            <person name="Salmond G.P.C."/>
            <person name="Fineran P.C."/>
        </authorList>
    </citation>
    <scope>NUCLEOTIDE SEQUENCE [LARGE SCALE GENOMIC DNA]</scope>
    <source>
        <strain evidence="1 4">ATCC 39006</strain>
    </source>
</reference>
<keyword evidence="3" id="KW-1185">Reference proteome</keyword>
<dbReference type="Proteomes" id="UP000017700">
    <property type="component" value="Chromosome"/>
</dbReference>
<reference evidence="2 3" key="1">
    <citation type="journal article" date="2013" name="Genome Announc.">
        <title>Draft genome sequence of Serratia sp. strain ATCC 39006, a model bacterium for analysis of the biosynthesis and regulation of prodigiosin, a carbapenem, and gas vesicles.</title>
        <authorList>
            <person name="Fineran P.C."/>
            <person name="Iglesias Cans M.C."/>
            <person name="Ramsay J.P."/>
            <person name="Wilf N.M."/>
            <person name="Cossyleon D."/>
            <person name="McNeil M.B."/>
            <person name="Williamson N.R."/>
            <person name="Monson R.E."/>
            <person name="Becher S.A."/>
            <person name="Stanton J.A."/>
            <person name="Brugger K."/>
            <person name="Brown S.D."/>
            <person name="Salmond G.P."/>
        </authorList>
    </citation>
    <scope>NUCLEOTIDE SEQUENCE [LARGE SCALE GENOMIC DNA]</scope>
    <source>
        <strain evidence="2">ATCC 39006</strain>
        <strain evidence="3">ATCC 39006 / SC 11482</strain>
    </source>
</reference>
<evidence type="ECO:0000313" key="3">
    <source>
        <dbReference type="Proteomes" id="UP000017700"/>
    </source>
</evidence>
<dbReference type="OrthoDB" id="5704902at2"/>
<name>A0A2I5TLS8_SERS3</name>
<dbReference type="AlphaFoldDB" id="A0A2I5TLS8"/>
<evidence type="ECO:0000313" key="1">
    <source>
        <dbReference type="EMBL" id="AUH01197.1"/>
    </source>
</evidence>
<dbReference type="RefSeq" id="WP_021015534.1">
    <property type="nucleotide sequence ID" value="NZ_CP025084.1"/>
</dbReference>
<dbReference type="Proteomes" id="UP000233778">
    <property type="component" value="Chromosome"/>
</dbReference>
<dbReference type="SUPFAM" id="SSF53474">
    <property type="entry name" value="alpha/beta-Hydrolases"/>
    <property type="match status" value="1"/>
</dbReference>
<evidence type="ECO:0000313" key="2">
    <source>
        <dbReference type="EMBL" id="AUH05517.1"/>
    </source>
</evidence>
<dbReference type="KEGG" id="sera:Ser39006_016075"/>
<dbReference type="KEGG" id="serq:CWC46_16075"/>